<keyword evidence="4" id="KW-0804">Transcription</keyword>
<feature type="domain" description="HTH lysR-type" evidence="5">
    <location>
        <begin position="3"/>
        <end position="60"/>
    </location>
</feature>
<evidence type="ECO:0000313" key="7">
    <source>
        <dbReference type="Proteomes" id="UP000305238"/>
    </source>
</evidence>
<name>A0A5S4GUM2_9ACTN</name>
<sequence>MDIELQQLRILQTVAEAGSINRAAEELGMSQGALSRALQRVERAAGTPLVNRGQAGITLTPAGTIVLGHAETVLPALRRMFSDVRSCLAAAGGRAPARIGAAPAPALTAFVRCVEDLGIAALSLLVDESGRRLTELLANNEIDVAMFRHFPELDPEPPEHVRHAVIAAQSPHVCLPDTHPLAGRAEVRLSDLGTDHFVLSYPECQPLTGHFQTACGLAGVRPRISYANSVSAAITLGEALGAVTLTYWPNITEPRRRHVALRGTPLGAVMMLAWTDDGPLCGLGDQLLDSVRRMHAACAGADHD</sequence>
<dbReference type="OrthoDB" id="3461141at2"/>
<reference evidence="6 7" key="1">
    <citation type="submission" date="2019-05" db="EMBL/GenBank/DDBJ databases">
        <title>Draft genome sequence of Actinomadura geliboluensis A8036.</title>
        <authorList>
            <person name="Saricaoglu S."/>
            <person name="Isik K."/>
        </authorList>
    </citation>
    <scope>NUCLEOTIDE SEQUENCE [LARGE SCALE GENOMIC DNA]</scope>
    <source>
        <strain evidence="6 7">A8036</strain>
    </source>
</reference>
<dbReference type="GO" id="GO:0032993">
    <property type="term" value="C:protein-DNA complex"/>
    <property type="evidence" value="ECO:0007669"/>
    <property type="project" value="TreeGrafter"/>
</dbReference>
<dbReference type="SUPFAM" id="SSF46785">
    <property type="entry name" value="Winged helix' DNA-binding domain"/>
    <property type="match status" value="1"/>
</dbReference>
<dbReference type="GO" id="GO:0003700">
    <property type="term" value="F:DNA-binding transcription factor activity"/>
    <property type="evidence" value="ECO:0007669"/>
    <property type="project" value="InterPro"/>
</dbReference>
<comment type="similarity">
    <text evidence="1">Belongs to the LysR transcriptional regulatory family.</text>
</comment>
<dbReference type="AlphaFoldDB" id="A0A5S4GUM2"/>
<dbReference type="Pfam" id="PF00126">
    <property type="entry name" value="HTH_1"/>
    <property type="match status" value="1"/>
</dbReference>
<dbReference type="PANTHER" id="PTHR30346:SF30">
    <property type="entry name" value="SMALL NEUTRAL PROTEASE REGULATORY PROTEIN"/>
    <property type="match status" value="1"/>
</dbReference>
<dbReference type="InterPro" id="IPR036390">
    <property type="entry name" value="WH_DNA-bd_sf"/>
</dbReference>
<keyword evidence="7" id="KW-1185">Reference proteome</keyword>
<dbReference type="PROSITE" id="PS50931">
    <property type="entry name" value="HTH_LYSR"/>
    <property type="match status" value="1"/>
</dbReference>
<dbReference type="Gene3D" id="3.40.190.290">
    <property type="match status" value="1"/>
</dbReference>
<dbReference type="SUPFAM" id="SSF53850">
    <property type="entry name" value="Periplasmic binding protein-like II"/>
    <property type="match status" value="1"/>
</dbReference>
<protein>
    <submittedName>
        <fullName evidence="6">LysR family transcriptional regulator</fullName>
    </submittedName>
</protein>
<dbReference type="InterPro" id="IPR000847">
    <property type="entry name" value="LysR_HTH_N"/>
</dbReference>
<evidence type="ECO:0000256" key="2">
    <source>
        <dbReference type="ARBA" id="ARBA00023015"/>
    </source>
</evidence>
<dbReference type="PANTHER" id="PTHR30346">
    <property type="entry name" value="TRANSCRIPTIONAL DUAL REGULATOR HCAR-RELATED"/>
    <property type="match status" value="1"/>
</dbReference>
<dbReference type="InterPro" id="IPR036388">
    <property type="entry name" value="WH-like_DNA-bd_sf"/>
</dbReference>
<dbReference type="EMBL" id="VCKZ01000145">
    <property type="protein sequence ID" value="TMR36655.1"/>
    <property type="molecule type" value="Genomic_DNA"/>
</dbReference>
<gene>
    <name evidence="6" type="ORF">ETD96_20215</name>
</gene>
<keyword evidence="2" id="KW-0805">Transcription regulation</keyword>
<dbReference type="Pfam" id="PF03466">
    <property type="entry name" value="LysR_substrate"/>
    <property type="match status" value="1"/>
</dbReference>
<evidence type="ECO:0000313" key="6">
    <source>
        <dbReference type="EMBL" id="TMR36655.1"/>
    </source>
</evidence>
<dbReference type="Gene3D" id="1.10.10.10">
    <property type="entry name" value="Winged helix-like DNA-binding domain superfamily/Winged helix DNA-binding domain"/>
    <property type="match status" value="1"/>
</dbReference>
<keyword evidence="3" id="KW-0238">DNA-binding</keyword>
<dbReference type="GO" id="GO:0003677">
    <property type="term" value="F:DNA binding"/>
    <property type="evidence" value="ECO:0007669"/>
    <property type="project" value="UniProtKB-KW"/>
</dbReference>
<proteinExistence type="inferred from homology"/>
<comment type="caution">
    <text evidence="6">The sequence shown here is derived from an EMBL/GenBank/DDBJ whole genome shotgun (WGS) entry which is preliminary data.</text>
</comment>
<evidence type="ECO:0000256" key="4">
    <source>
        <dbReference type="ARBA" id="ARBA00023163"/>
    </source>
</evidence>
<evidence type="ECO:0000259" key="5">
    <source>
        <dbReference type="PROSITE" id="PS50931"/>
    </source>
</evidence>
<dbReference type="Proteomes" id="UP000305238">
    <property type="component" value="Unassembled WGS sequence"/>
</dbReference>
<organism evidence="6 7">
    <name type="scientific">Actinomadura geliboluensis</name>
    <dbReference type="NCBI Taxonomy" id="882440"/>
    <lineage>
        <taxon>Bacteria</taxon>
        <taxon>Bacillati</taxon>
        <taxon>Actinomycetota</taxon>
        <taxon>Actinomycetes</taxon>
        <taxon>Streptosporangiales</taxon>
        <taxon>Thermomonosporaceae</taxon>
        <taxon>Actinomadura</taxon>
    </lineage>
</organism>
<evidence type="ECO:0000256" key="1">
    <source>
        <dbReference type="ARBA" id="ARBA00009437"/>
    </source>
</evidence>
<accession>A0A5S4GUM2</accession>
<dbReference type="InterPro" id="IPR005119">
    <property type="entry name" value="LysR_subst-bd"/>
</dbReference>
<dbReference type="RefSeq" id="WP_138638032.1">
    <property type="nucleotide sequence ID" value="NZ_VCKZ01000145.1"/>
</dbReference>
<evidence type="ECO:0000256" key="3">
    <source>
        <dbReference type="ARBA" id="ARBA00023125"/>
    </source>
</evidence>